<keyword evidence="1" id="KW-0472">Membrane</keyword>
<feature type="transmembrane region" description="Helical" evidence="1">
    <location>
        <begin position="270"/>
        <end position="293"/>
    </location>
</feature>
<evidence type="ECO:0000313" key="3">
    <source>
        <dbReference type="Proteomes" id="UP000231263"/>
    </source>
</evidence>
<protein>
    <submittedName>
        <fullName evidence="2">Uncharacterized protein</fullName>
    </submittedName>
</protein>
<proteinExistence type="predicted"/>
<dbReference type="EMBL" id="PFWT01000003">
    <property type="protein sequence ID" value="PJA47026.1"/>
    <property type="molecule type" value="Genomic_DNA"/>
</dbReference>
<evidence type="ECO:0000256" key="1">
    <source>
        <dbReference type="SAM" id="Phobius"/>
    </source>
</evidence>
<reference evidence="3" key="1">
    <citation type="submission" date="2017-09" db="EMBL/GenBank/DDBJ databases">
        <title>Depth-based differentiation of microbial function through sediment-hosted aquifers and enrichment of novel symbionts in the deep terrestrial subsurface.</title>
        <authorList>
            <person name="Probst A.J."/>
            <person name="Ladd B."/>
            <person name="Jarett J.K."/>
            <person name="Geller-Mcgrath D.E."/>
            <person name="Sieber C.M.K."/>
            <person name="Emerson J.B."/>
            <person name="Anantharaman K."/>
            <person name="Thomas B.C."/>
            <person name="Malmstrom R."/>
            <person name="Stieglmeier M."/>
            <person name="Klingl A."/>
            <person name="Woyke T."/>
            <person name="Ryan C.M."/>
            <person name="Banfield J.F."/>
        </authorList>
    </citation>
    <scope>NUCLEOTIDE SEQUENCE [LARGE SCALE GENOMIC DNA]</scope>
</reference>
<gene>
    <name evidence="2" type="ORF">CO173_00425</name>
</gene>
<feature type="transmembrane region" description="Helical" evidence="1">
    <location>
        <begin position="329"/>
        <end position="349"/>
    </location>
</feature>
<sequence>MGLTINLEAPVKQFLTLVIGFLLAFTAKAGDAPRSHVLIVGIEEYPFAPELPHLQNAQTECQELATTLGTSEAMLGNVVSLCGAEATGPNIIKAFTESLTQVQTGENLVLVLRAHGAVDSGAPGLMASDMFDPELLAPTSSLIDISILRDFIANRVPAETKLFVYLDGSVKSQNPLVYRDFPLREIGCSDFSEYPNLSCFESDPGPDKPTMAKSMSECLGLVSQDGPVAFGQFNICVNRELAFLYGTSIPDASVELAHKNKKPSSRKLRFAGSTLLATSGALAVSGAITYGLASRMKHNVLSTAPETIYPNEPAYNDARSRYSHLRSTTYGLFTASVVLAGSGTALSVTPHGASIDFKW</sequence>
<comment type="caution">
    <text evidence="2">The sequence shown here is derived from an EMBL/GenBank/DDBJ whole genome shotgun (WGS) entry which is preliminary data.</text>
</comment>
<dbReference type="Gene3D" id="3.40.50.1460">
    <property type="match status" value="1"/>
</dbReference>
<dbReference type="AlphaFoldDB" id="A0A2M7XH15"/>
<keyword evidence="1" id="KW-1133">Transmembrane helix</keyword>
<organism evidence="2 3">
    <name type="scientific">Candidatus Uhrbacteria bacterium CG_4_9_14_3_um_filter_41_35</name>
    <dbReference type="NCBI Taxonomy" id="1975034"/>
    <lineage>
        <taxon>Bacteria</taxon>
        <taxon>Candidatus Uhriibacteriota</taxon>
    </lineage>
</organism>
<accession>A0A2M7XH15</accession>
<evidence type="ECO:0000313" key="2">
    <source>
        <dbReference type="EMBL" id="PJA47026.1"/>
    </source>
</evidence>
<keyword evidence="1" id="KW-0812">Transmembrane</keyword>
<name>A0A2M7XH15_9BACT</name>
<dbReference type="Proteomes" id="UP000231263">
    <property type="component" value="Unassembled WGS sequence"/>
</dbReference>